<evidence type="ECO:0000313" key="2">
    <source>
        <dbReference type="EMBL" id="KAJ9614850.1"/>
    </source>
</evidence>
<comment type="caution">
    <text evidence="2">The sequence shown here is derived from an EMBL/GenBank/DDBJ whole genome shotgun (WGS) entry which is preliminary data.</text>
</comment>
<feature type="transmembrane region" description="Helical" evidence="1">
    <location>
        <begin position="281"/>
        <end position="301"/>
    </location>
</feature>
<feature type="transmembrane region" description="Helical" evidence="1">
    <location>
        <begin position="245"/>
        <end position="269"/>
    </location>
</feature>
<feature type="transmembrane region" description="Helical" evidence="1">
    <location>
        <begin position="151"/>
        <end position="172"/>
    </location>
</feature>
<dbReference type="AlphaFoldDB" id="A0AA38XK12"/>
<evidence type="ECO:0000256" key="1">
    <source>
        <dbReference type="SAM" id="Phobius"/>
    </source>
</evidence>
<reference evidence="2" key="1">
    <citation type="submission" date="2022-10" db="EMBL/GenBank/DDBJ databases">
        <title>Culturing micro-colonial fungi from biological soil crusts in the Mojave desert and describing Neophaeococcomyces mojavensis, and introducing the new genera and species Taxawa tesnikishii.</title>
        <authorList>
            <person name="Kurbessoian T."/>
            <person name="Stajich J.E."/>
        </authorList>
    </citation>
    <scope>NUCLEOTIDE SEQUENCE</scope>
    <source>
        <strain evidence="2">TK_35</strain>
    </source>
</reference>
<keyword evidence="1" id="KW-0472">Membrane</keyword>
<dbReference type="EMBL" id="JAPDRN010000182">
    <property type="protein sequence ID" value="KAJ9614850.1"/>
    <property type="molecule type" value="Genomic_DNA"/>
</dbReference>
<keyword evidence="1" id="KW-1133">Transmembrane helix</keyword>
<accession>A0AA38XK12</accession>
<protein>
    <submittedName>
        <fullName evidence="2">Uncharacterized protein</fullName>
    </submittedName>
</protein>
<name>A0AA38XK12_9EURO</name>
<feature type="transmembrane region" description="Helical" evidence="1">
    <location>
        <begin position="206"/>
        <end position="224"/>
    </location>
</feature>
<gene>
    <name evidence="2" type="ORF">H2204_014358</name>
</gene>
<keyword evidence="1" id="KW-0812">Transmembrane</keyword>
<proteinExistence type="predicted"/>
<sequence>MVIQEGGHVIAEKLAAVVAARVIQGNQLVWLSTGGVAADDELPFDLIWLSENGRHEAVSGGSPELPGIWCWATDSPVPSVYEQHALARSTGAADNSAPSVGIAGLVMYGATAEAPSGTGGAHGGIMRTNSFNEQLMPDVAKSERLRRLRMWLAAAAFIVFAWYCFHCLAWLARSVGIVPIVDYDPAVSQWLLIGESWQKVRVSQDFTLAGYSLVFLTAVLAYYVGRLVYHLDFAMVFQRRDRWLIAGWLIGTPIIAVEGHLLLVLLSQFPLAQHWPTISGIAVWAIFIVSANLFGDFWGWVMRKRRVSREISTR</sequence>
<organism evidence="2">
    <name type="scientific">Knufia peltigerae</name>
    <dbReference type="NCBI Taxonomy" id="1002370"/>
    <lineage>
        <taxon>Eukaryota</taxon>
        <taxon>Fungi</taxon>
        <taxon>Dikarya</taxon>
        <taxon>Ascomycota</taxon>
        <taxon>Pezizomycotina</taxon>
        <taxon>Eurotiomycetes</taxon>
        <taxon>Chaetothyriomycetidae</taxon>
        <taxon>Chaetothyriales</taxon>
        <taxon>Trichomeriaceae</taxon>
        <taxon>Knufia</taxon>
    </lineage>
</organism>